<dbReference type="RefSeq" id="WP_283369186.1">
    <property type="nucleotide sequence ID" value="NZ_JASHID010000003.1"/>
</dbReference>
<comment type="caution">
    <text evidence="1">The sequence shown here is derived from an EMBL/GenBank/DDBJ whole genome shotgun (WGS) entry which is preliminary data.</text>
</comment>
<proteinExistence type="predicted"/>
<evidence type="ECO:0000313" key="1">
    <source>
        <dbReference type="EMBL" id="MDI9863952.1"/>
    </source>
</evidence>
<dbReference type="EMBL" id="JASHID010000003">
    <property type="protein sequence ID" value="MDI9863952.1"/>
    <property type="molecule type" value="Genomic_DNA"/>
</dbReference>
<reference evidence="1 2" key="1">
    <citation type="submission" date="2023-05" db="EMBL/GenBank/DDBJ databases">
        <title>Novel species of genus Flectobacillus isolated from stream in China.</title>
        <authorList>
            <person name="Lu H."/>
        </authorList>
    </citation>
    <scope>NUCLEOTIDE SEQUENCE [LARGE SCALE GENOMIC DNA]</scope>
    <source>
        <strain evidence="1 2">DC10W</strain>
    </source>
</reference>
<keyword evidence="2" id="KW-1185">Reference proteome</keyword>
<evidence type="ECO:0000313" key="2">
    <source>
        <dbReference type="Proteomes" id="UP001236569"/>
    </source>
</evidence>
<accession>A0ABT6YKG8</accession>
<name>A0ABT6YKG8_9BACT</name>
<evidence type="ECO:0008006" key="3">
    <source>
        <dbReference type="Google" id="ProtNLM"/>
    </source>
</evidence>
<sequence length="498" mass="52197">MAGEIEKMGNGQVASILASGGYILAVTMVDKDGAPVVIGGGESGGSTQLKQGESDVSSTNPLPIGLLIKNQMGNWVTVSPFNPVTVRDLAVAGALVNNGSDPNSGQMMLIAGAGAGGTRAIPVSLSGQDDAMTLVPVGGVDQDGKQKTFNFNGDRAKVELQNANGAFSEANPLDTQNATLGKKDDAVATSDTATSSLISLFKRLLGKFASLGQKTKSGSMPVVIASDQDALSVVRKEAFNDNGAFQAFSQNTNLLTGANTWFDASGYNAVSFNILGDSSANYQLRVLMTNNPSASDLQGVYPYVSDLTDASAIPNQNDIYVYSNNNKNFEIALPMRYLRVYVVNVPSGNLRVASRMLPNGYSSMKSFIPKGVKVSETVVSSTDSYVRGFYALLLEGLNDTVVTAGGTRLLDVVVSNSSTTDYWVKLYSKNTTSGLSATTPDFAFLCKAGTTTPINLGAGRWFSFGIVFRVSKTASNSDTNGIEVGSAGLVTINISRSL</sequence>
<dbReference type="Proteomes" id="UP001236569">
    <property type="component" value="Unassembled WGS sequence"/>
</dbReference>
<gene>
    <name evidence="1" type="ORF">QM480_06435</name>
</gene>
<organism evidence="1 2">
    <name type="scientific">Flectobacillus longus</name>
    <dbReference type="NCBI Taxonomy" id="2984207"/>
    <lineage>
        <taxon>Bacteria</taxon>
        <taxon>Pseudomonadati</taxon>
        <taxon>Bacteroidota</taxon>
        <taxon>Cytophagia</taxon>
        <taxon>Cytophagales</taxon>
        <taxon>Flectobacillaceae</taxon>
        <taxon>Flectobacillus</taxon>
    </lineage>
</organism>
<protein>
    <recommendedName>
        <fullName evidence="3">Tail fiber protein</fullName>
    </recommendedName>
</protein>